<protein>
    <recommendedName>
        <fullName evidence="2">DUF7494 domain-containing protein</fullName>
    </recommendedName>
</protein>
<organism evidence="3 4">
    <name type="scientific">Helicobacter macacae MIT 99-5501</name>
    <dbReference type="NCBI Taxonomy" id="1357400"/>
    <lineage>
        <taxon>Bacteria</taxon>
        <taxon>Pseudomonadati</taxon>
        <taxon>Campylobacterota</taxon>
        <taxon>Epsilonproteobacteria</taxon>
        <taxon>Campylobacterales</taxon>
        <taxon>Helicobacteraceae</taxon>
        <taxon>Helicobacter</taxon>
    </lineage>
</organism>
<gene>
    <name evidence="3" type="ORF">HMPREF2086_00903</name>
</gene>
<sequence>MLSGLTKLRVKWLCLCLLLFQSAGSLEISTTFGKQDNEGFSVLTLRNQTPFACQEIFDAAGTDISIECKIDSVPDRGFSGLENDFFKVTYKMIEKQFYLYIYPKYRQKLFSIPKNPKQGFVIDKYPAMVADVWQIVGFKEQIPFLSPQAEQRNGLDFPVRIEGEAMPMMPELNSDNRPLVATKNRDFEAYSDVIKLMERKAYITAINDINYALKENPDSVFRRDLTYLRIIAMINLDLEEQEPIINAAQDWLRAFSADPDVPEILYILANSYNKENIPSEAEHYYKRISDEYPQSRFSPLAKMQLAIMQRTSSSPIYVRMNFQGAYTEAKDLPSASEVALQWALFELEQSPQNPTSLDRGRDLISKVLQVYPAFFLDEKSPTLDIIEDLLDNKLYDLAARLTLYLHDNSEDAQKEQYGFDLGEYYELAGGPQSKSSIFARLSKISICQRSPRKR</sequence>
<dbReference type="InterPro" id="IPR055917">
    <property type="entry name" value="DUF7494"/>
</dbReference>
<evidence type="ECO:0000256" key="1">
    <source>
        <dbReference type="SAM" id="SignalP"/>
    </source>
</evidence>
<reference evidence="3 4" key="1">
    <citation type="journal article" date="2014" name="Genome Announc.">
        <title>Draft genome sequences of six enterohepatic helicobacter species isolated from humans and one from rhesus macaques.</title>
        <authorList>
            <person name="Shen Z."/>
            <person name="Sheh A."/>
            <person name="Young S.K."/>
            <person name="Abouelliel A."/>
            <person name="Ward D.V."/>
            <person name="Earl A.M."/>
            <person name="Fox J.G."/>
        </authorList>
    </citation>
    <scope>NUCLEOTIDE SEQUENCE [LARGE SCALE GENOMIC DNA]</scope>
    <source>
        <strain evidence="3 4">MIT 99-5501</strain>
    </source>
</reference>
<dbReference type="eggNOG" id="COG1729">
    <property type="taxonomic scope" value="Bacteria"/>
</dbReference>
<dbReference type="InterPro" id="IPR011990">
    <property type="entry name" value="TPR-like_helical_dom_sf"/>
</dbReference>
<accession>V8CAW7</accession>
<feature type="domain" description="DUF7494" evidence="2">
    <location>
        <begin position="26"/>
        <end position="142"/>
    </location>
</feature>
<dbReference type="AlphaFoldDB" id="V8CAW7"/>
<feature type="chain" id="PRO_5004767392" description="DUF7494 domain-containing protein" evidence="1">
    <location>
        <begin position="26"/>
        <end position="454"/>
    </location>
</feature>
<evidence type="ECO:0000313" key="4">
    <source>
        <dbReference type="Proteomes" id="UP000018731"/>
    </source>
</evidence>
<proteinExistence type="predicted"/>
<dbReference type="EMBL" id="AZJI01000004">
    <property type="protein sequence ID" value="ETD24155.1"/>
    <property type="molecule type" value="Genomic_DNA"/>
</dbReference>
<evidence type="ECO:0000259" key="2">
    <source>
        <dbReference type="Pfam" id="PF24323"/>
    </source>
</evidence>
<keyword evidence="1" id="KW-0732">Signal</keyword>
<dbReference type="HOGENOM" id="CLU_715281_0_0_7"/>
<dbReference type="STRING" id="1357400.HMPREF2086_00903"/>
<dbReference type="SUPFAM" id="SSF48452">
    <property type="entry name" value="TPR-like"/>
    <property type="match status" value="1"/>
</dbReference>
<dbReference type="Gene3D" id="1.25.40.10">
    <property type="entry name" value="Tetratricopeptide repeat domain"/>
    <property type="match status" value="1"/>
</dbReference>
<dbReference type="Pfam" id="PF24323">
    <property type="entry name" value="DUF7494"/>
    <property type="match status" value="1"/>
</dbReference>
<feature type="signal peptide" evidence="1">
    <location>
        <begin position="1"/>
        <end position="25"/>
    </location>
</feature>
<dbReference type="Proteomes" id="UP000018731">
    <property type="component" value="Unassembled WGS sequence"/>
</dbReference>
<name>V8CAW7_9HELI</name>
<evidence type="ECO:0000313" key="3">
    <source>
        <dbReference type="EMBL" id="ETD24155.1"/>
    </source>
</evidence>
<dbReference type="PATRIC" id="fig|1357400.3.peg.1246"/>
<comment type="caution">
    <text evidence="3">The sequence shown here is derived from an EMBL/GenBank/DDBJ whole genome shotgun (WGS) entry which is preliminary data.</text>
</comment>
<keyword evidence="4" id="KW-1185">Reference proteome</keyword>